<evidence type="ECO:0000313" key="2">
    <source>
        <dbReference type="Proteomes" id="UP000242705"/>
    </source>
</evidence>
<name>A0A2T2WHG4_SULTH</name>
<sequence length="96" mass="11157">MTTWITLDADDSWASRQDKAQRWNTFPHPCYVLAGPGLYAEEAFLLISDAPWTLPLLQDTLQRLYDPENVAEDFDDVTYAQWMLRWIDLLSHPALT</sequence>
<protein>
    <submittedName>
        <fullName evidence="1">Uncharacterized protein</fullName>
    </submittedName>
</protein>
<evidence type="ECO:0000313" key="1">
    <source>
        <dbReference type="EMBL" id="PSR21669.1"/>
    </source>
</evidence>
<proteinExistence type="predicted"/>
<organism evidence="1 2">
    <name type="scientific">Sulfobacillus thermosulfidooxidans</name>
    <dbReference type="NCBI Taxonomy" id="28034"/>
    <lineage>
        <taxon>Bacteria</taxon>
        <taxon>Bacillati</taxon>
        <taxon>Bacillota</taxon>
        <taxon>Clostridia</taxon>
        <taxon>Eubacteriales</taxon>
        <taxon>Clostridiales Family XVII. Incertae Sedis</taxon>
        <taxon>Sulfobacillus</taxon>
    </lineage>
</organism>
<reference evidence="1 2" key="1">
    <citation type="journal article" date="2014" name="BMC Genomics">
        <title>Comparison of environmental and isolate Sulfobacillus genomes reveals diverse carbon, sulfur, nitrogen, and hydrogen metabolisms.</title>
        <authorList>
            <person name="Justice N.B."/>
            <person name="Norman A."/>
            <person name="Brown C.T."/>
            <person name="Singh A."/>
            <person name="Thomas B.C."/>
            <person name="Banfield J.F."/>
        </authorList>
    </citation>
    <scope>NUCLEOTIDE SEQUENCE [LARGE SCALE GENOMIC DNA]</scope>
    <source>
        <strain evidence="1">AMDSBA5</strain>
    </source>
</reference>
<dbReference type="EMBL" id="PXYX01000104">
    <property type="protein sequence ID" value="PSR21669.1"/>
    <property type="molecule type" value="Genomic_DNA"/>
</dbReference>
<accession>A0A2T2WHG4</accession>
<comment type="caution">
    <text evidence="1">The sequence shown here is derived from an EMBL/GenBank/DDBJ whole genome shotgun (WGS) entry which is preliminary data.</text>
</comment>
<gene>
    <name evidence="1" type="ORF">C7B47_17180</name>
</gene>
<dbReference type="AlphaFoldDB" id="A0A2T2WHG4"/>
<dbReference type="Proteomes" id="UP000242705">
    <property type="component" value="Unassembled WGS sequence"/>
</dbReference>